<keyword evidence="3" id="KW-0378">Hydrolase</keyword>
<dbReference type="EMBL" id="OC970471">
    <property type="protein sequence ID" value="CAD7666765.1"/>
    <property type="molecule type" value="Genomic_DNA"/>
</dbReference>
<dbReference type="SUPFAM" id="SSF52799">
    <property type="entry name" value="(Phosphotyrosine protein) phosphatases II"/>
    <property type="match status" value="1"/>
</dbReference>
<feature type="domain" description="Tyrosine specific protein phosphatases" evidence="9">
    <location>
        <begin position="48"/>
        <end position="105"/>
    </location>
</feature>
<dbReference type="InterPro" id="IPR029021">
    <property type="entry name" value="Prot-tyrosine_phosphatase-like"/>
</dbReference>
<dbReference type="PROSITE" id="PS00383">
    <property type="entry name" value="TYR_PHOSPHATASE_1"/>
    <property type="match status" value="1"/>
</dbReference>
<comment type="similarity">
    <text evidence="1">Belongs to the protein-tyrosine phosphatase family. Non-receptor class dual specificity subfamily.</text>
</comment>
<name>A0A7R9MUI9_9ACAR</name>
<dbReference type="Gene3D" id="3.90.190.10">
    <property type="entry name" value="Protein tyrosine phosphatase superfamily"/>
    <property type="match status" value="1"/>
</dbReference>
<dbReference type="InterPro" id="IPR020422">
    <property type="entry name" value="TYR_PHOSPHATASE_DUAL_dom"/>
</dbReference>
<evidence type="ECO:0000256" key="5">
    <source>
        <dbReference type="ARBA" id="ARBA00047761"/>
    </source>
</evidence>
<evidence type="ECO:0000259" key="9">
    <source>
        <dbReference type="PROSITE" id="PS50056"/>
    </source>
</evidence>
<accession>A0A7R9MUI9</accession>
<dbReference type="OrthoDB" id="253091at2759"/>
<reference evidence="10" key="1">
    <citation type="submission" date="2020-11" db="EMBL/GenBank/DDBJ databases">
        <authorList>
            <person name="Tran Van P."/>
        </authorList>
    </citation>
    <scope>NUCLEOTIDE SEQUENCE</scope>
</reference>
<dbReference type="PANTHER" id="PTHR45682:SF5">
    <property type="entry name" value="DUAL SPECIFICITY PROTEIN PHOSPHATASE"/>
    <property type="match status" value="1"/>
</dbReference>
<evidence type="ECO:0000256" key="7">
    <source>
        <dbReference type="PIRSR" id="PIRSR620405-1"/>
    </source>
</evidence>
<evidence type="ECO:0000256" key="6">
    <source>
        <dbReference type="ARBA" id="ARBA00048336"/>
    </source>
</evidence>
<evidence type="ECO:0000313" key="11">
    <source>
        <dbReference type="Proteomes" id="UP000728032"/>
    </source>
</evidence>
<dbReference type="InterPro" id="IPR000340">
    <property type="entry name" value="Dual-sp_phosphatase_cat-dom"/>
</dbReference>
<dbReference type="GO" id="GO:0043409">
    <property type="term" value="P:negative regulation of MAPK cascade"/>
    <property type="evidence" value="ECO:0007669"/>
    <property type="project" value="TreeGrafter"/>
</dbReference>
<comment type="catalytic activity">
    <reaction evidence="5">
        <text>O-phospho-L-seryl-[protein] + H2O = L-seryl-[protein] + phosphate</text>
        <dbReference type="Rhea" id="RHEA:20629"/>
        <dbReference type="Rhea" id="RHEA-COMP:9863"/>
        <dbReference type="Rhea" id="RHEA-COMP:11604"/>
        <dbReference type="ChEBI" id="CHEBI:15377"/>
        <dbReference type="ChEBI" id="CHEBI:29999"/>
        <dbReference type="ChEBI" id="CHEBI:43474"/>
        <dbReference type="ChEBI" id="CHEBI:83421"/>
        <dbReference type="EC" id="3.1.3.16"/>
    </reaction>
</comment>
<evidence type="ECO:0000256" key="3">
    <source>
        <dbReference type="ARBA" id="ARBA00022801"/>
    </source>
</evidence>
<feature type="active site" description="Phosphocysteine intermediate" evidence="7">
    <location>
        <position position="71"/>
    </location>
</feature>
<evidence type="ECO:0000313" key="10">
    <source>
        <dbReference type="EMBL" id="CAD7666765.1"/>
    </source>
</evidence>
<proteinExistence type="inferred from homology"/>
<feature type="non-terminal residue" evidence="10">
    <location>
        <position position="125"/>
    </location>
</feature>
<comment type="catalytic activity">
    <reaction evidence="6">
        <text>O-phospho-L-threonyl-[protein] + H2O = L-threonyl-[protein] + phosphate</text>
        <dbReference type="Rhea" id="RHEA:47004"/>
        <dbReference type="Rhea" id="RHEA-COMP:11060"/>
        <dbReference type="Rhea" id="RHEA-COMP:11605"/>
        <dbReference type="ChEBI" id="CHEBI:15377"/>
        <dbReference type="ChEBI" id="CHEBI:30013"/>
        <dbReference type="ChEBI" id="CHEBI:43474"/>
        <dbReference type="ChEBI" id="CHEBI:61977"/>
        <dbReference type="EC" id="3.1.3.16"/>
    </reaction>
</comment>
<dbReference type="SMART" id="SM00195">
    <property type="entry name" value="DSPc"/>
    <property type="match status" value="1"/>
</dbReference>
<organism evidence="10">
    <name type="scientific">Oppiella nova</name>
    <dbReference type="NCBI Taxonomy" id="334625"/>
    <lineage>
        <taxon>Eukaryota</taxon>
        <taxon>Metazoa</taxon>
        <taxon>Ecdysozoa</taxon>
        <taxon>Arthropoda</taxon>
        <taxon>Chelicerata</taxon>
        <taxon>Arachnida</taxon>
        <taxon>Acari</taxon>
        <taxon>Acariformes</taxon>
        <taxon>Sarcoptiformes</taxon>
        <taxon>Oribatida</taxon>
        <taxon>Brachypylina</taxon>
        <taxon>Oppioidea</taxon>
        <taxon>Oppiidae</taxon>
        <taxon>Oppiella</taxon>
    </lineage>
</organism>
<dbReference type="Pfam" id="PF00782">
    <property type="entry name" value="DSPc"/>
    <property type="match status" value="1"/>
</dbReference>
<dbReference type="EMBL" id="CAJPVJ010055646">
    <property type="protein sequence ID" value="CAG2183636.1"/>
    <property type="molecule type" value="Genomic_DNA"/>
</dbReference>
<evidence type="ECO:0000256" key="2">
    <source>
        <dbReference type="ARBA" id="ARBA00013081"/>
    </source>
</evidence>
<evidence type="ECO:0000256" key="1">
    <source>
        <dbReference type="ARBA" id="ARBA00008601"/>
    </source>
</evidence>
<dbReference type="InterPro" id="IPR016130">
    <property type="entry name" value="Tyr_Pase_AS"/>
</dbReference>
<protein>
    <recommendedName>
        <fullName evidence="2">protein-serine/threonine phosphatase</fullName>
        <ecNumber evidence="2">3.1.3.16</ecNumber>
    </recommendedName>
</protein>
<dbReference type="PANTHER" id="PTHR45682">
    <property type="entry name" value="AGAP008228-PA"/>
    <property type="match status" value="1"/>
</dbReference>
<feature type="domain" description="Tyrosine-protein phosphatase" evidence="8">
    <location>
        <begin position="1"/>
        <end position="125"/>
    </location>
</feature>
<dbReference type="GO" id="GO:0005737">
    <property type="term" value="C:cytoplasm"/>
    <property type="evidence" value="ECO:0007669"/>
    <property type="project" value="TreeGrafter"/>
</dbReference>
<dbReference type="PROSITE" id="PS50056">
    <property type="entry name" value="TYR_PHOSPHATASE_2"/>
    <property type="match status" value="1"/>
</dbReference>
<dbReference type="GO" id="GO:0033549">
    <property type="term" value="F:MAP kinase phosphatase activity"/>
    <property type="evidence" value="ECO:0007669"/>
    <property type="project" value="TreeGrafter"/>
</dbReference>
<dbReference type="GO" id="GO:0008138">
    <property type="term" value="F:protein tyrosine/serine/threonine phosphatase activity"/>
    <property type="evidence" value="ECO:0007669"/>
    <property type="project" value="InterPro"/>
</dbReference>
<dbReference type="Proteomes" id="UP000728032">
    <property type="component" value="Unassembled WGS sequence"/>
</dbReference>
<dbReference type="AlphaFoldDB" id="A0A7R9MUI9"/>
<gene>
    <name evidence="10" type="ORF">ONB1V03_LOCUS23056</name>
</gene>
<keyword evidence="4" id="KW-0904">Protein phosphatase</keyword>
<evidence type="ECO:0000259" key="8">
    <source>
        <dbReference type="PROSITE" id="PS50054"/>
    </source>
</evidence>
<dbReference type="EC" id="3.1.3.16" evidence="2"/>
<dbReference type="InterPro" id="IPR000387">
    <property type="entry name" value="Tyr_Pase_dom"/>
</dbReference>
<dbReference type="InterPro" id="IPR020405">
    <property type="entry name" value="Atypical_DUSP_subfamA"/>
</dbReference>
<keyword evidence="11" id="KW-1185">Reference proteome</keyword>
<sequence length="125" mass="13860">MLGISHVVNCAEGSGFTMVSTGSGYYTDVDIKYIGINVLDIPQARISAHFHECANFMDKAIGEGGRVIVHCYMGLSRSATIAIAYLMIKKQMSAEEALRTVRRHREIRPNDGFLRQLLALESKLL</sequence>
<dbReference type="PROSITE" id="PS50054">
    <property type="entry name" value="TYR_PHOSPHATASE_DUAL"/>
    <property type="match status" value="1"/>
</dbReference>
<dbReference type="GO" id="GO:0004722">
    <property type="term" value="F:protein serine/threonine phosphatase activity"/>
    <property type="evidence" value="ECO:0007669"/>
    <property type="project" value="UniProtKB-EC"/>
</dbReference>
<evidence type="ECO:0000256" key="4">
    <source>
        <dbReference type="ARBA" id="ARBA00022912"/>
    </source>
</evidence>